<feature type="transmembrane region" description="Helical" evidence="2">
    <location>
        <begin position="482"/>
        <end position="503"/>
    </location>
</feature>
<dbReference type="OrthoDB" id="263017at2759"/>
<proteinExistence type="predicted"/>
<keyword evidence="2" id="KW-1133">Transmembrane helix</keyword>
<evidence type="ECO:0000313" key="4">
    <source>
        <dbReference type="Proteomes" id="UP000419144"/>
    </source>
</evidence>
<evidence type="ECO:0000313" key="3">
    <source>
        <dbReference type="EMBL" id="GET86438.1"/>
    </source>
</evidence>
<dbReference type="PANTHER" id="PTHR33297">
    <property type="entry name" value="AMASTIN-LIKE SURFACE PROTEIN-LIKE PROTEIN-RELATED"/>
    <property type="match status" value="1"/>
</dbReference>
<feature type="transmembrane region" description="Helical" evidence="2">
    <location>
        <begin position="415"/>
        <end position="434"/>
    </location>
</feature>
<dbReference type="Proteomes" id="UP000419144">
    <property type="component" value="Unassembled WGS sequence"/>
</dbReference>
<comment type="caution">
    <text evidence="3">The sequence shown here is derived from an EMBL/GenBank/DDBJ whole genome shotgun (WGS) entry which is preliminary data.</text>
</comment>
<organism evidence="3 4">
    <name type="scientific">Leishmania tarentolae</name>
    <name type="common">Sauroleishmania tarentolae</name>
    <dbReference type="NCBI Taxonomy" id="5689"/>
    <lineage>
        <taxon>Eukaryota</taxon>
        <taxon>Discoba</taxon>
        <taxon>Euglenozoa</taxon>
        <taxon>Kinetoplastea</taxon>
        <taxon>Metakinetoplastina</taxon>
        <taxon>Trypanosomatida</taxon>
        <taxon>Trypanosomatidae</taxon>
        <taxon>Leishmaniinae</taxon>
        <taxon>Leishmania</taxon>
        <taxon>lizard Leishmania</taxon>
    </lineage>
</organism>
<feature type="region of interest" description="Disordered" evidence="1">
    <location>
        <begin position="1"/>
        <end position="54"/>
    </location>
</feature>
<feature type="transmembrane region" description="Helical" evidence="2">
    <location>
        <begin position="136"/>
        <end position="157"/>
    </location>
</feature>
<dbReference type="PANTHER" id="PTHR33297:SF4">
    <property type="entry name" value="AMASTIN"/>
    <property type="match status" value="1"/>
</dbReference>
<evidence type="ECO:0008006" key="5">
    <source>
        <dbReference type="Google" id="ProtNLM"/>
    </source>
</evidence>
<name>A0A640KAW7_LEITA</name>
<gene>
    <name evidence="3" type="ORF">LtaPh_1002200</name>
</gene>
<reference evidence="3" key="1">
    <citation type="submission" date="2019-11" db="EMBL/GenBank/DDBJ databases">
        <title>Leishmania tarentolae CDS.</title>
        <authorList>
            <person name="Goto Y."/>
            <person name="Yamagishi J."/>
        </authorList>
    </citation>
    <scope>NUCLEOTIDE SEQUENCE [LARGE SCALE GENOMIC DNA]</scope>
    <source>
        <strain evidence="3">Parrot Tar II</strain>
    </source>
</reference>
<feature type="compositionally biased region" description="Polar residues" evidence="1">
    <location>
        <begin position="31"/>
        <end position="40"/>
    </location>
</feature>
<keyword evidence="2" id="KW-0472">Membrane</keyword>
<evidence type="ECO:0000256" key="1">
    <source>
        <dbReference type="SAM" id="MobiDB-lite"/>
    </source>
</evidence>
<dbReference type="VEuPathDB" id="TriTrypDB:LtaPh_1002200"/>
<feature type="compositionally biased region" description="Basic and acidic residues" evidence="1">
    <location>
        <begin position="1"/>
        <end position="27"/>
    </location>
</feature>
<dbReference type="InterPro" id="IPR009944">
    <property type="entry name" value="Amastin"/>
</dbReference>
<feature type="transmembrane region" description="Helical" evidence="2">
    <location>
        <begin position="205"/>
        <end position="227"/>
    </location>
</feature>
<sequence>MSYRARQSEVWKETPQEERAAASRSEEPQQAMESRASNNGGAPMTESDLQCDFDKQMLEVKHDKRLTRKERAAQRKSLLERQAAVEQERERRAIAALESRLPRPDWYSSADEDEMIEDDIEEKKVSELKTQPEGGAGFVFCVLYTVLSAIAFVFHLASSCPIPWMRSKSGRKYGVWRATGGGLPDLKVGDIHDCSYEMQYWQATAATTVMATVASCGSMISGVLLCVNKGHMGASFILSFYSFFFSLVSWALVVALYHFSRCGKAAFASGVAHLDAGFALTLIGWVMHMGALIVLGVHFFKYWTRSINSGKTRAVRFLYVAAGVITIFLYCSGQAYSMWGKTFPEVEASVSLWYVRVYDRQTRLSTYLSRNTYKCPVFNDRMKASVGLLAVGTIWLFFAVVLGTCACYNFQYIKVSIFCGYASCICALVGWIVLVVTQHDHLCDGATPSGQSYWADMGYNGIPSGIENAQVEFSGYGLREGFGLILVGWILSTVVLIFNTALWDI</sequence>
<feature type="transmembrane region" description="Helical" evidence="2">
    <location>
        <begin position="317"/>
        <end position="336"/>
    </location>
</feature>
<dbReference type="AlphaFoldDB" id="A0A640KAW7"/>
<protein>
    <recommendedName>
        <fullName evidence="5">Amastin-like protein</fullName>
    </recommendedName>
</protein>
<accession>A0A640KAW7</accession>
<dbReference type="Pfam" id="PF07344">
    <property type="entry name" value="Amastin"/>
    <property type="match status" value="2"/>
</dbReference>
<feature type="transmembrane region" description="Helical" evidence="2">
    <location>
        <begin position="234"/>
        <end position="257"/>
    </location>
</feature>
<evidence type="ECO:0000256" key="2">
    <source>
        <dbReference type="SAM" id="Phobius"/>
    </source>
</evidence>
<keyword evidence="4" id="KW-1185">Reference proteome</keyword>
<feature type="transmembrane region" description="Helical" evidence="2">
    <location>
        <begin position="386"/>
        <end position="408"/>
    </location>
</feature>
<feature type="transmembrane region" description="Helical" evidence="2">
    <location>
        <begin position="277"/>
        <end position="297"/>
    </location>
</feature>
<keyword evidence="2" id="KW-0812">Transmembrane</keyword>
<dbReference type="EMBL" id="BLBS01000011">
    <property type="protein sequence ID" value="GET86438.1"/>
    <property type="molecule type" value="Genomic_DNA"/>
</dbReference>